<dbReference type="SUPFAM" id="SSF103088">
    <property type="entry name" value="OmpA-like"/>
    <property type="match status" value="1"/>
</dbReference>
<keyword evidence="1" id="KW-0812">Transmembrane</keyword>
<reference evidence="2 3" key="1">
    <citation type="submission" date="2016-10" db="EMBL/GenBank/DDBJ databases">
        <title>Silvanigrella aquatica sp. nov., isolated from a freshwater lake located in the Black Forest, Germany, description of Silvanigrellaceae fam. nov., Silvanigrellales ord. nov., reclassification of the order Bdellovibrionales in the class Oligoflexia, reclassification of the families Bacteriovoracaceae and Halobacteriovoraceae in the new order Bacteriovoracales ord. nov., and reclassification of the family Pseudobacteriovoracaceae in the order Oligoflexiales.</title>
        <authorList>
            <person name="Hahn M.W."/>
            <person name="Schmidt J."/>
            <person name="Koll U."/>
            <person name="Rohde M."/>
            <person name="Verbag S."/>
            <person name="Pitt A."/>
            <person name="Nakai R."/>
            <person name="Naganuma T."/>
            <person name="Lang E."/>
        </authorList>
    </citation>
    <scope>NUCLEOTIDE SEQUENCE [LARGE SCALE GENOMIC DNA]</scope>
    <source>
        <strain evidence="2 3">MWH-Nonnen-W8red</strain>
    </source>
</reference>
<evidence type="ECO:0000313" key="2">
    <source>
        <dbReference type="EMBL" id="APJ02778.1"/>
    </source>
</evidence>
<sequence length="248" mass="28510">MFYEQNSGSKQSHWIPLSDMMTGLMCVFLLISLICIIELQSRAKVAIQLAQDFQGARTDLANDFNKNFANESSKYGGIYLGNTDFRFTGNTFLTGSYELNESFKHYLNNFFPKYLSILLKEQFKKYIIEIRIEGHTSPYWTDAKSELDAYIKNMALSQARARATLEYILNIDSPIIKDKKNFSWLKEKLTANGLSSSRPLKKINTNNIDYSASQRVEFKTLLLPDPKIACKLESFSKNQNLNCLEKIK</sequence>
<feature type="transmembrane region" description="Helical" evidence="1">
    <location>
        <begin position="20"/>
        <end position="39"/>
    </location>
</feature>
<keyword evidence="1" id="KW-1133">Transmembrane helix</keyword>
<accession>A0A1L4CXV5</accession>
<dbReference type="RefSeq" id="WP_148696487.1">
    <property type="nucleotide sequence ID" value="NZ_CP017834.1"/>
</dbReference>
<dbReference type="AlphaFoldDB" id="A0A1L4CXV5"/>
<organism evidence="2 3">
    <name type="scientific">Silvanigrella aquatica</name>
    <dbReference type="NCBI Taxonomy" id="1915309"/>
    <lineage>
        <taxon>Bacteria</taxon>
        <taxon>Pseudomonadati</taxon>
        <taxon>Bdellovibrionota</taxon>
        <taxon>Oligoflexia</taxon>
        <taxon>Silvanigrellales</taxon>
        <taxon>Silvanigrellaceae</taxon>
        <taxon>Silvanigrella</taxon>
    </lineage>
</organism>
<dbReference type="KEGG" id="saqi:AXG55_02095"/>
<dbReference type="InterPro" id="IPR036737">
    <property type="entry name" value="OmpA-like_sf"/>
</dbReference>
<keyword evidence="3" id="KW-1185">Reference proteome</keyword>
<dbReference type="STRING" id="1915309.AXG55_02095"/>
<dbReference type="EMBL" id="CP017834">
    <property type="protein sequence ID" value="APJ02778.1"/>
    <property type="molecule type" value="Genomic_DNA"/>
</dbReference>
<gene>
    <name evidence="2" type="ORF">AXG55_02095</name>
</gene>
<protein>
    <submittedName>
        <fullName evidence="2">Uncharacterized protein</fullName>
    </submittedName>
</protein>
<keyword evidence="1" id="KW-0472">Membrane</keyword>
<evidence type="ECO:0000256" key="1">
    <source>
        <dbReference type="SAM" id="Phobius"/>
    </source>
</evidence>
<dbReference type="Proteomes" id="UP000184731">
    <property type="component" value="Chromosome"/>
</dbReference>
<dbReference type="Gene3D" id="3.30.1330.60">
    <property type="entry name" value="OmpA-like domain"/>
    <property type="match status" value="1"/>
</dbReference>
<evidence type="ECO:0000313" key="3">
    <source>
        <dbReference type="Proteomes" id="UP000184731"/>
    </source>
</evidence>
<proteinExistence type="predicted"/>
<dbReference type="OrthoDB" id="9793443at2"/>
<name>A0A1L4CXV5_9BACT</name>